<dbReference type="Proteomes" id="UP001139031">
    <property type="component" value="Unassembled WGS sequence"/>
</dbReference>
<sequence>MALELLELVVLAAVESSPMPLDDDVDDVDASPPLDEEVLPGGAVVMLVLKPDPCPSPSLQAAASARTVRARRRISREG</sequence>
<organism evidence="1 2">
    <name type="scientific">Nannocystis pusilla</name>
    <dbReference type="NCBI Taxonomy" id="889268"/>
    <lineage>
        <taxon>Bacteria</taxon>
        <taxon>Pseudomonadati</taxon>
        <taxon>Myxococcota</taxon>
        <taxon>Polyangia</taxon>
        <taxon>Nannocystales</taxon>
        <taxon>Nannocystaceae</taxon>
        <taxon>Nannocystis</taxon>
    </lineage>
</organism>
<evidence type="ECO:0000313" key="1">
    <source>
        <dbReference type="EMBL" id="MBZ5709529.1"/>
    </source>
</evidence>
<gene>
    <name evidence="1" type="ORF">K7C98_09680</name>
</gene>
<evidence type="ECO:0000313" key="2">
    <source>
        <dbReference type="Proteomes" id="UP001139031"/>
    </source>
</evidence>
<reference evidence="1" key="1">
    <citation type="submission" date="2021-08" db="EMBL/GenBank/DDBJ databases">
        <authorList>
            <person name="Stevens D.C."/>
        </authorList>
    </citation>
    <scope>NUCLEOTIDE SEQUENCE</scope>
    <source>
        <strain evidence="1">DSM 53165</strain>
    </source>
</reference>
<protein>
    <recommendedName>
        <fullName evidence="3">Secreted protein</fullName>
    </recommendedName>
</protein>
<keyword evidence="2" id="KW-1185">Reference proteome</keyword>
<accession>A0ABS7TMT1</accession>
<proteinExistence type="predicted"/>
<dbReference type="RefSeq" id="WP_224191307.1">
    <property type="nucleotide sequence ID" value="NZ_JAIRAU010000007.1"/>
</dbReference>
<name>A0ABS7TMT1_9BACT</name>
<dbReference type="EMBL" id="JAIRAU010000007">
    <property type="protein sequence ID" value="MBZ5709529.1"/>
    <property type="molecule type" value="Genomic_DNA"/>
</dbReference>
<comment type="caution">
    <text evidence="1">The sequence shown here is derived from an EMBL/GenBank/DDBJ whole genome shotgun (WGS) entry which is preliminary data.</text>
</comment>
<evidence type="ECO:0008006" key="3">
    <source>
        <dbReference type="Google" id="ProtNLM"/>
    </source>
</evidence>